<dbReference type="PANTHER" id="PTHR36448:SF2">
    <property type="entry name" value="CUPIN TYPE-1 DOMAIN-CONTAINING PROTEIN"/>
    <property type="match status" value="1"/>
</dbReference>
<dbReference type="PANTHER" id="PTHR36448">
    <property type="entry name" value="BLR7373 PROTEIN"/>
    <property type="match status" value="1"/>
</dbReference>
<dbReference type="AlphaFoldDB" id="A0A2H6DQS4"/>
<dbReference type="InterPro" id="IPR014500">
    <property type="entry name" value="UCP019307_cupin"/>
</dbReference>
<dbReference type="SUPFAM" id="SSF51182">
    <property type="entry name" value="RmlC-like cupins"/>
    <property type="match status" value="1"/>
</dbReference>
<dbReference type="InterPro" id="IPR011051">
    <property type="entry name" value="RmlC_Cupin_sf"/>
</dbReference>
<comment type="caution">
    <text evidence="2">The sequence shown here is derived from an EMBL/GenBank/DDBJ whole genome shotgun (WGS) entry which is preliminary data.</text>
</comment>
<dbReference type="PIRSF" id="PIRSF019307">
    <property type="entry name" value="UCP019307"/>
    <property type="match status" value="1"/>
</dbReference>
<proteinExistence type="predicted"/>
<evidence type="ECO:0000259" key="1">
    <source>
        <dbReference type="Pfam" id="PF07883"/>
    </source>
</evidence>
<sequence>MKRQDEVKVQALYFMDDGSIPNNPQFPLLIYKSVMEAEDEAMQVLYQNHWSNAWRNGVFPYHHYHSNSHEVLVVDSGSALLQMGGENGEQLEAQQGDVFILPAGTGHKLLEKQADFSVIGAYPNGQDYDICYGKKEERPEKLNNINEVLIPDNDPIYGKQGILFSYWR</sequence>
<dbReference type="CDD" id="cd02219">
    <property type="entry name" value="cupin_YjlB-like"/>
    <property type="match status" value="1"/>
</dbReference>
<dbReference type="RefSeq" id="WP_061841071.1">
    <property type="nucleotide sequence ID" value="NZ_BDEC01000004.1"/>
</dbReference>
<reference evidence="2 3" key="1">
    <citation type="submission" date="2016-05" db="EMBL/GenBank/DDBJ databases">
        <title>Whole genome sequencing of Tetragenococcus halophilus subsp. halophilus NISL 7118.</title>
        <authorList>
            <person name="Shiwa Y."/>
            <person name="Nishimura I."/>
            <person name="Yoshikawa H."/>
            <person name="Koyama Y."/>
            <person name="Oguma T."/>
        </authorList>
    </citation>
    <scope>NUCLEOTIDE SEQUENCE [LARGE SCALE GENOMIC DNA]</scope>
    <source>
        <strain evidence="2 3">NISL 7118</strain>
    </source>
</reference>
<dbReference type="Gene3D" id="2.60.120.10">
    <property type="entry name" value="Jelly Rolls"/>
    <property type="match status" value="1"/>
</dbReference>
<evidence type="ECO:0000313" key="3">
    <source>
        <dbReference type="Proteomes" id="UP000236214"/>
    </source>
</evidence>
<dbReference type="InterPro" id="IPR013096">
    <property type="entry name" value="Cupin_2"/>
</dbReference>
<dbReference type="EMBL" id="BDEC01000004">
    <property type="protein sequence ID" value="GBD67294.1"/>
    <property type="molecule type" value="Genomic_DNA"/>
</dbReference>
<name>A0A2H6DQS4_TETHA</name>
<protein>
    <recommendedName>
        <fullName evidence="1">Cupin type-2 domain-containing protein</fullName>
    </recommendedName>
</protein>
<dbReference type="InterPro" id="IPR014710">
    <property type="entry name" value="RmlC-like_jellyroll"/>
</dbReference>
<dbReference type="Proteomes" id="UP000236214">
    <property type="component" value="Unassembled WGS sequence"/>
</dbReference>
<accession>A0A2H6DQS4</accession>
<evidence type="ECO:0000313" key="2">
    <source>
        <dbReference type="EMBL" id="GBD67294.1"/>
    </source>
</evidence>
<organism evidence="2 3">
    <name type="scientific">Tetragenococcus halophilus subsp. halophilus</name>
    <dbReference type="NCBI Taxonomy" id="1513897"/>
    <lineage>
        <taxon>Bacteria</taxon>
        <taxon>Bacillati</taxon>
        <taxon>Bacillota</taxon>
        <taxon>Bacilli</taxon>
        <taxon>Lactobacillales</taxon>
        <taxon>Enterococcaceae</taxon>
        <taxon>Tetragenococcus</taxon>
    </lineage>
</organism>
<dbReference type="Pfam" id="PF07883">
    <property type="entry name" value="Cupin_2"/>
    <property type="match status" value="1"/>
</dbReference>
<keyword evidence="3" id="KW-1185">Reference proteome</keyword>
<gene>
    <name evidence="2" type="ORF">TEHN7118_0100</name>
</gene>
<feature type="domain" description="Cupin type-2" evidence="1">
    <location>
        <begin position="59"/>
        <end position="109"/>
    </location>
</feature>
<dbReference type="InterPro" id="IPR047121">
    <property type="entry name" value="YjiB-like"/>
</dbReference>